<name>A0A550JL89_9BACT</name>
<dbReference type="OrthoDB" id="5368589at2"/>
<dbReference type="EMBL" id="VJVV01000001">
    <property type="protein sequence ID" value="TRO83986.1"/>
    <property type="molecule type" value="Genomic_DNA"/>
</dbReference>
<evidence type="ECO:0000313" key="1">
    <source>
        <dbReference type="EMBL" id="TRO83986.1"/>
    </source>
</evidence>
<proteinExistence type="predicted"/>
<evidence type="ECO:0000313" key="2">
    <source>
        <dbReference type="Proteomes" id="UP000317155"/>
    </source>
</evidence>
<organism evidence="1 2">
    <name type="scientific">Trichloromonas acetexigens</name>
    <dbReference type="NCBI Taxonomy" id="38815"/>
    <lineage>
        <taxon>Bacteria</taxon>
        <taxon>Pseudomonadati</taxon>
        <taxon>Thermodesulfobacteriota</taxon>
        <taxon>Desulfuromonadia</taxon>
        <taxon>Desulfuromonadales</taxon>
        <taxon>Trichloromonadaceae</taxon>
        <taxon>Trichloromonas</taxon>
    </lineage>
</organism>
<accession>A0A550JL89</accession>
<dbReference type="Proteomes" id="UP000317155">
    <property type="component" value="Unassembled WGS sequence"/>
</dbReference>
<comment type="caution">
    <text evidence="1">The sequence shown here is derived from an EMBL/GenBank/DDBJ whole genome shotgun (WGS) entry which is preliminary data.</text>
</comment>
<dbReference type="SUPFAM" id="SSF53850">
    <property type="entry name" value="Periplasmic binding protein-like II"/>
    <property type="match status" value="1"/>
</dbReference>
<sequence>MTDIRIISILLLLLWSGPALAGEAVLVVHRDNPISSLELTEVRSIFLGKKVFWDDGNAIEVLLQESGETHRNFSQNILGKSPRQLSMYWKRVLFSGEGLPPREVTGDEEMLETIAANTKAIGYIDNSVNDNRVKSVSIIREE</sequence>
<evidence type="ECO:0008006" key="3">
    <source>
        <dbReference type="Google" id="ProtNLM"/>
    </source>
</evidence>
<keyword evidence="2" id="KW-1185">Reference proteome</keyword>
<dbReference type="RefSeq" id="WP_092052991.1">
    <property type="nucleotide sequence ID" value="NZ_FOJJ01000001.1"/>
</dbReference>
<reference evidence="1 2" key="1">
    <citation type="submission" date="2019-07" db="EMBL/GenBank/DDBJ databases">
        <title>Insights of Desulfuromonas acetexigens electromicrobiology.</title>
        <authorList>
            <person name="Katuri K."/>
            <person name="Sapireddy V."/>
            <person name="Shaw D.R."/>
            <person name="Saikaly P."/>
        </authorList>
    </citation>
    <scope>NUCLEOTIDE SEQUENCE [LARGE SCALE GENOMIC DNA]</scope>
    <source>
        <strain evidence="1 2">2873</strain>
    </source>
</reference>
<dbReference type="Gene3D" id="3.40.190.10">
    <property type="entry name" value="Periplasmic binding protein-like II"/>
    <property type="match status" value="1"/>
</dbReference>
<dbReference type="AlphaFoldDB" id="A0A550JL89"/>
<protein>
    <recommendedName>
        <fullName evidence="3">PBP domain-containing protein</fullName>
    </recommendedName>
</protein>
<gene>
    <name evidence="1" type="ORF">FL622_02055</name>
</gene>